<organism evidence="2 3">
    <name type="scientific">Kockovaella imperatae</name>
    <dbReference type="NCBI Taxonomy" id="4999"/>
    <lineage>
        <taxon>Eukaryota</taxon>
        <taxon>Fungi</taxon>
        <taxon>Dikarya</taxon>
        <taxon>Basidiomycota</taxon>
        <taxon>Agaricomycotina</taxon>
        <taxon>Tremellomycetes</taxon>
        <taxon>Tremellales</taxon>
        <taxon>Cuniculitremaceae</taxon>
        <taxon>Kockovaella</taxon>
    </lineage>
</organism>
<evidence type="ECO:0000313" key="2">
    <source>
        <dbReference type="EMBL" id="ORX35363.1"/>
    </source>
</evidence>
<evidence type="ECO:0000313" key="3">
    <source>
        <dbReference type="Proteomes" id="UP000193218"/>
    </source>
</evidence>
<accession>A0A1Y1UBE6</accession>
<dbReference type="FunCoup" id="A0A1Y1UBE6">
    <property type="interactions" value="45"/>
</dbReference>
<dbReference type="EMBL" id="NBSH01000011">
    <property type="protein sequence ID" value="ORX35363.1"/>
    <property type="molecule type" value="Genomic_DNA"/>
</dbReference>
<proteinExistence type="predicted"/>
<sequence length="74" mass="8211">MANFKLKSQPAVMGFTPERLAGFRGPLVMWGFGIGVTVSLFLSSVPIFKRDVLQKVPVLGDYYTDKTPDSDKPF</sequence>
<dbReference type="RefSeq" id="XP_021869553.1">
    <property type="nucleotide sequence ID" value="XM_022016529.1"/>
</dbReference>
<dbReference type="AlphaFoldDB" id="A0A1Y1UBE6"/>
<dbReference type="GO" id="GO:0005739">
    <property type="term" value="C:mitochondrion"/>
    <property type="evidence" value="ECO:0007669"/>
    <property type="project" value="GOC"/>
</dbReference>
<dbReference type="GeneID" id="33558338"/>
<dbReference type="OrthoDB" id="2391627at2759"/>
<dbReference type="InParanoid" id="A0A1Y1UBE6"/>
<keyword evidence="1" id="KW-0812">Transmembrane</keyword>
<keyword evidence="1" id="KW-1133">Transmembrane helix</keyword>
<comment type="caution">
    <text evidence="2">The sequence shown here is derived from an EMBL/GenBank/DDBJ whole genome shotgun (WGS) entry which is preliminary data.</text>
</comment>
<gene>
    <name evidence="2" type="ORF">BD324DRAFT_632539</name>
</gene>
<protein>
    <submittedName>
        <fullName evidence="2">Cytochrome b-c1 complex subunit 10</fullName>
    </submittedName>
</protein>
<keyword evidence="1" id="KW-0472">Membrane</keyword>
<dbReference type="Pfam" id="PF09796">
    <property type="entry name" value="QCR10"/>
    <property type="match status" value="1"/>
</dbReference>
<dbReference type="GO" id="GO:0006122">
    <property type="term" value="P:mitochondrial electron transport, ubiquinol to cytochrome c"/>
    <property type="evidence" value="ECO:0007669"/>
    <property type="project" value="InterPro"/>
</dbReference>
<dbReference type="Proteomes" id="UP000193218">
    <property type="component" value="Unassembled WGS sequence"/>
</dbReference>
<dbReference type="STRING" id="4999.A0A1Y1UBE6"/>
<keyword evidence="3" id="KW-1185">Reference proteome</keyword>
<dbReference type="PANTHER" id="PTHR28254:SF1">
    <property type="entry name" value="CYTOCHROME B-C1 COMPLEX SUBUNIT 10, MITOCHONDRIAL"/>
    <property type="match status" value="1"/>
</dbReference>
<feature type="transmembrane region" description="Helical" evidence="1">
    <location>
        <begin position="27"/>
        <end position="48"/>
    </location>
</feature>
<dbReference type="PANTHER" id="PTHR28254">
    <property type="entry name" value="CYTOCHROME B-C1 COMPLEX SUBUNIT 10"/>
    <property type="match status" value="1"/>
</dbReference>
<name>A0A1Y1UBE6_9TREE</name>
<evidence type="ECO:0000256" key="1">
    <source>
        <dbReference type="SAM" id="Phobius"/>
    </source>
</evidence>
<dbReference type="InterPro" id="IPR019182">
    <property type="entry name" value="Cytochrome_b-c1_su10_fun"/>
</dbReference>
<reference evidence="2 3" key="1">
    <citation type="submission" date="2017-03" db="EMBL/GenBank/DDBJ databases">
        <title>Widespread Adenine N6-methylation of Active Genes in Fungi.</title>
        <authorList>
            <consortium name="DOE Joint Genome Institute"/>
            <person name="Mondo S.J."/>
            <person name="Dannebaum R.O."/>
            <person name="Kuo R.C."/>
            <person name="Louie K.B."/>
            <person name="Bewick A.J."/>
            <person name="Labutti K."/>
            <person name="Haridas S."/>
            <person name="Kuo A."/>
            <person name="Salamov A."/>
            <person name="Ahrendt S.R."/>
            <person name="Lau R."/>
            <person name="Bowen B.P."/>
            <person name="Lipzen A."/>
            <person name="Sullivan W."/>
            <person name="Andreopoulos W.B."/>
            <person name="Clum A."/>
            <person name="Lindquist E."/>
            <person name="Daum C."/>
            <person name="Northen T.R."/>
            <person name="Ramamoorthy G."/>
            <person name="Schmitz R.J."/>
            <person name="Gryganskyi A."/>
            <person name="Culley D."/>
            <person name="Magnuson J."/>
            <person name="James T.Y."/>
            <person name="O'Malley M.A."/>
            <person name="Stajich J.E."/>
            <person name="Spatafora J.W."/>
            <person name="Visel A."/>
            <person name="Grigoriev I.V."/>
        </authorList>
    </citation>
    <scope>NUCLEOTIDE SEQUENCE [LARGE SCALE GENOMIC DNA]</scope>
    <source>
        <strain evidence="2 3">NRRL Y-17943</strain>
    </source>
</reference>